<evidence type="ECO:0000256" key="2">
    <source>
        <dbReference type="ARBA" id="ARBA00022679"/>
    </source>
</evidence>
<gene>
    <name evidence="5" type="ORF">M8C21_014561</name>
</gene>
<dbReference type="SUPFAM" id="SSF52540">
    <property type="entry name" value="P-loop containing nucleoside triphosphate hydrolases"/>
    <property type="match status" value="1"/>
</dbReference>
<dbReference type="Pfam" id="PF00685">
    <property type="entry name" value="Sulfotransfer_1"/>
    <property type="match status" value="1"/>
</dbReference>
<dbReference type="GO" id="GO:0008146">
    <property type="term" value="F:sulfotransferase activity"/>
    <property type="evidence" value="ECO:0007669"/>
    <property type="project" value="InterPro"/>
</dbReference>
<evidence type="ECO:0000313" key="6">
    <source>
        <dbReference type="Proteomes" id="UP001206925"/>
    </source>
</evidence>
<name>A0AAD5GEP0_AMBAR</name>
<comment type="similarity">
    <text evidence="1 3">Belongs to the sulfotransferase 1 family.</text>
</comment>
<proteinExistence type="inferred from homology"/>
<reference evidence="5" key="1">
    <citation type="submission" date="2022-06" db="EMBL/GenBank/DDBJ databases">
        <title>Uncovering the hologenomic basis of an extraordinary plant invasion.</title>
        <authorList>
            <person name="Bieker V.C."/>
            <person name="Martin M.D."/>
            <person name="Gilbert T."/>
            <person name="Hodgins K."/>
            <person name="Battlay P."/>
            <person name="Petersen B."/>
            <person name="Wilson J."/>
        </authorList>
    </citation>
    <scope>NUCLEOTIDE SEQUENCE</scope>
    <source>
        <strain evidence="5">AA19_3_7</strain>
        <tissue evidence="5">Leaf</tissue>
    </source>
</reference>
<feature type="domain" description="Sulfotransferase" evidence="4">
    <location>
        <begin position="49"/>
        <end position="228"/>
    </location>
</feature>
<accession>A0AAD5GEP0</accession>
<evidence type="ECO:0000256" key="1">
    <source>
        <dbReference type="ARBA" id="ARBA00005771"/>
    </source>
</evidence>
<keyword evidence="6" id="KW-1185">Reference proteome</keyword>
<sequence>MEEILKTLPEHTCSWLTGKVTLYKYQDFWGVKQLLEGGIRAQQSFRADPSDIFLCSFPKTSTTWLKSLAFAIVSREKYDKSTSPLLTSLVHECVPFLERDIEKIEENHKHSNFPLVATHLPYTLLPQAVLASNCKIVYIYRNTKDVIVSLYHFLREALKLSMEDAPFEEAFDEFCQGICGSGPYWDHILGYWKASIERPERILFLKYEDLKREPSCNVKRLGSSLGTLFQLRKRMRAWLITLLVYVVLRI</sequence>
<dbReference type="PANTHER" id="PTHR11783">
    <property type="entry name" value="SULFOTRANSFERASE SULT"/>
    <property type="match status" value="1"/>
</dbReference>
<evidence type="ECO:0000256" key="3">
    <source>
        <dbReference type="RuleBase" id="RU361155"/>
    </source>
</evidence>
<dbReference type="EMBL" id="JAMZMK010008605">
    <property type="protein sequence ID" value="KAI7739557.1"/>
    <property type="molecule type" value="Genomic_DNA"/>
</dbReference>
<evidence type="ECO:0000313" key="5">
    <source>
        <dbReference type="EMBL" id="KAI7739557.1"/>
    </source>
</evidence>
<comment type="caution">
    <text evidence="5">The sequence shown here is derived from an EMBL/GenBank/DDBJ whole genome shotgun (WGS) entry which is preliminary data.</text>
</comment>
<dbReference type="AlphaFoldDB" id="A0AAD5GEP0"/>
<evidence type="ECO:0000259" key="4">
    <source>
        <dbReference type="Pfam" id="PF00685"/>
    </source>
</evidence>
<dbReference type="InterPro" id="IPR000863">
    <property type="entry name" value="Sulfotransferase_dom"/>
</dbReference>
<protein>
    <recommendedName>
        <fullName evidence="3">Sulfotransferase</fullName>
        <ecNumber evidence="3">2.8.2.-</ecNumber>
    </recommendedName>
</protein>
<dbReference type="Gene3D" id="3.40.50.300">
    <property type="entry name" value="P-loop containing nucleotide triphosphate hydrolases"/>
    <property type="match status" value="1"/>
</dbReference>
<dbReference type="InterPro" id="IPR027417">
    <property type="entry name" value="P-loop_NTPase"/>
</dbReference>
<dbReference type="Proteomes" id="UP001206925">
    <property type="component" value="Unassembled WGS sequence"/>
</dbReference>
<organism evidence="5 6">
    <name type="scientific">Ambrosia artemisiifolia</name>
    <name type="common">Common ragweed</name>
    <dbReference type="NCBI Taxonomy" id="4212"/>
    <lineage>
        <taxon>Eukaryota</taxon>
        <taxon>Viridiplantae</taxon>
        <taxon>Streptophyta</taxon>
        <taxon>Embryophyta</taxon>
        <taxon>Tracheophyta</taxon>
        <taxon>Spermatophyta</taxon>
        <taxon>Magnoliopsida</taxon>
        <taxon>eudicotyledons</taxon>
        <taxon>Gunneridae</taxon>
        <taxon>Pentapetalae</taxon>
        <taxon>asterids</taxon>
        <taxon>campanulids</taxon>
        <taxon>Asterales</taxon>
        <taxon>Asteraceae</taxon>
        <taxon>Asteroideae</taxon>
        <taxon>Heliantheae alliance</taxon>
        <taxon>Heliantheae</taxon>
        <taxon>Ambrosia</taxon>
    </lineage>
</organism>
<keyword evidence="2 3" id="KW-0808">Transferase</keyword>
<dbReference type="EC" id="2.8.2.-" evidence="3"/>